<feature type="domain" description="HTH lysR-type" evidence="5">
    <location>
        <begin position="39"/>
        <end position="96"/>
    </location>
</feature>
<dbReference type="PROSITE" id="PS50931">
    <property type="entry name" value="HTH_LYSR"/>
    <property type="match status" value="1"/>
</dbReference>
<sequence>MCSSMRCRGEASSGRYRRQRRVWIGFIDAIYGSRRTAVMNLTQLRAFHLVATAGSFSVAARTGGVSQPTLSAQVKGLETTYGVSLFDRKGRGAQLTPLGHSLHQITTTLFQAEDEARDLLAGNRWVTRGHLRVAADSAYHVMPVLAAMRDRHRGLTFQMRIDNSANVLAQVLGFEADVAVTALPTSDPRVTAESLRRDRLVLFVPRTHPWAARDAIMAAEIEGCDLVIRERGSITREVFETRLAQDGIRPGALFEVQTREAVREAVGAGFGVGVVFESEFGTDPRFKPLSLVEGGLEVGEYVVCLTERRRLALVSAFFDAAHRLARQEGWLEERAPSPAATPA</sequence>
<evidence type="ECO:0000256" key="4">
    <source>
        <dbReference type="ARBA" id="ARBA00023163"/>
    </source>
</evidence>
<comment type="similarity">
    <text evidence="1">Belongs to the LysR transcriptional regulatory family.</text>
</comment>
<keyword evidence="7" id="KW-1185">Reference proteome</keyword>
<accession>A0A2T1HPP9</accession>
<keyword evidence="2" id="KW-0805">Transcription regulation</keyword>
<gene>
    <name evidence="6" type="ORF">SLNSH_17720</name>
</gene>
<evidence type="ECO:0000313" key="6">
    <source>
        <dbReference type="EMBL" id="PSC03625.1"/>
    </source>
</evidence>
<dbReference type="Proteomes" id="UP000239772">
    <property type="component" value="Unassembled WGS sequence"/>
</dbReference>
<dbReference type="InterPro" id="IPR036388">
    <property type="entry name" value="WH-like_DNA-bd_sf"/>
</dbReference>
<dbReference type="Gene3D" id="3.40.190.290">
    <property type="match status" value="1"/>
</dbReference>
<name>A0A2T1HPP9_9HYPH</name>
<dbReference type="InterPro" id="IPR005119">
    <property type="entry name" value="LysR_subst-bd"/>
</dbReference>
<dbReference type="InterPro" id="IPR000847">
    <property type="entry name" value="LysR_HTH_N"/>
</dbReference>
<keyword evidence="4" id="KW-0804">Transcription</keyword>
<evidence type="ECO:0000256" key="3">
    <source>
        <dbReference type="ARBA" id="ARBA00023125"/>
    </source>
</evidence>
<evidence type="ECO:0000256" key="2">
    <source>
        <dbReference type="ARBA" id="ARBA00023015"/>
    </source>
</evidence>
<dbReference type="AlphaFoldDB" id="A0A2T1HPP9"/>
<dbReference type="Pfam" id="PF00126">
    <property type="entry name" value="HTH_1"/>
    <property type="match status" value="1"/>
</dbReference>
<dbReference type="PRINTS" id="PR00039">
    <property type="entry name" value="HTHLYSR"/>
</dbReference>
<dbReference type="InterPro" id="IPR036390">
    <property type="entry name" value="WH_DNA-bd_sf"/>
</dbReference>
<dbReference type="SUPFAM" id="SSF46785">
    <property type="entry name" value="Winged helix' DNA-binding domain"/>
    <property type="match status" value="1"/>
</dbReference>
<dbReference type="PANTHER" id="PTHR30126">
    <property type="entry name" value="HTH-TYPE TRANSCRIPTIONAL REGULATOR"/>
    <property type="match status" value="1"/>
</dbReference>
<evidence type="ECO:0000313" key="7">
    <source>
        <dbReference type="Proteomes" id="UP000239772"/>
    </source>
</evidence>
<organism evidence="6 7">
    <name type="scientific">Alsobacter soli</name>
    <dbReference type="NCBI Taxonomy" id="2109933"/>
    <lineage>
        <taxon>Bacteria</taxon>
        <taxon>Pseudomonadati</taxon>
        <taxon>Pseudomonadota</taxon>
        <taxon>Alphaproteobacteria</taxon>
        <taxon>Hyphomicrobiales</taxon>
        <taxon>Alsobacteraceae</taxon>
        <taxon>Alsobacter</taxon>
    </lineage>
</organism>
<dbReference type="GO" id="GO:0003700">
    <property type="term" value="F:DNA-binding transcription factor activity"/>
    <property type="evidence" value="ECO:0007669"/>
    <property type="project" value="InterPro"/>
</dbReference>
<dbReference type="Pfam" id="PF03466">
    <property type="entry name" value="LysR_substrate"/>
    <property type="match status" value="1"/>
</dbReference>
<keyword evidence="3" id="KW-0238">DNA-binding</keyword>
<dbReference type="EMBL" id="PVZS01000022">
    <property type="protein sequence ID" value="PSC03625.1"/>
    <property type="molecule type" value="Genomic_DNA"/>
</dbReference>
<reference evidence="7" key="1">
    <citation type="submission" date="2018-03" db="EMBL/GenBank/DDBJ databases">
        <authorList>
            <person name="Sun L."/>
            <person name="Liu H."/>
            <person name="Chen W."/>
            <person name="Huang K."/>
            <person name="Liu W."/>
            <person name="Gao X."/>
        </authorList>
    </citation>
    <scope>NUCLEOTIDE SEQUENCE [LARGE SCALE GENOMIC DNA]</scope>
    <source>
        <strain evidence="7">SH9</strain>
    </source>
</reference>
<dbReference type="Gene3D" id="1.10.10.10">
    <property type="entry name" value="Winged helix-like DNA-binding domain superfamily/Winged helix DNA-binding domain"/>
    <property type="match status" value="1"/>
</dbReference>
<dbReference type="GO" id="GO:0000976">
    <property type="term" value="F:transcription cis-regulatory region binding"/>
    <property type="evidence" value="ECO:0007669"/>
    <property type="project" value="TreeGrafter"/>
</dbReference>
<comment type="caution">
    <text evidence="6">The sequence shown here is derived from an EMBL/GenBank/DDBJ whole genome shotgun (WGS) entry which is preliminary data.</text>
</comment>
<dbReference type="SUPFAM" id="SSF53850">
    <property type="entry name" value="Periplasmic binding protein-like II"/>
    <property type="match status" value="1"/>
</dbReference>
<evidence type="ECO:0000256" key="1">
    <source>
        <dbReference type="ARBA" id="ARBA00009437"/>
    </source>
</evidence>
<proteinExistence type="inferred from homology"/>
<evidence type="ECO:0000259" key="5">
    <source>
        <dbReference type="PROSITE" id="PS50931"/>
    </source>
</evidence>
<protein>
    <submittedName>
        <fullName evidence="6">LysR family transcriptional regulator</fullName>
    </submittedName>
</protein>
<dbReference type="PANTHER" id="PTHR30126:SF94">
    <property type="entry name" value="LYSR FAMILY TRANSCRIPTIONAL REGULATOR"/>
    <property type="match status" value="1"/>
</dbReference>